<dbReference type="AlphaFoldDB" id="A0A5D4SX85"/>
<proteinExistence type="predicted"/>
<gene>
    <name evidence="2" type="ORF">FZC76_09930</name>
</gene>
<name>A0A5D4SX85_9BACI</name>
<sequence length="85" mass="10054">MSLIGSIFAGARGSREKKHRKYEYDRLTTTPFLHGSEYLNELCEGAQKKEEYECILQHIYNHQNVGVLEIESYQSIEQKIVERYR</sequence>
<dbReference type="RefSeq" id="WP_148988053.1">
    <property type="nucleotide sequence ID" value="NZ_VTEV01000004.1"/>
</dbReference>
<evidence type="ECO:0000313" key="3">
    <source>
        <dbReference type="Proteomes" id="UP000322524"/>
    </source>
</evidence>
<feature type="region of interest" description="Disordered" evidence="1">
    <location>
        <begin position="1"/>
        <end position="20"/>
    </location>
</feature>
<comment type="caution">
    <text evidence="2">The sequence shown here is derived from an EMBL/GenBank/DDBJ whole genome shotgun (WGS) entry which is preliminary data.</text>
</comment>
<evidence type="ECO:0000256" key="1">
    <source>
        <dbReference type="SAM" id="MobiDB-lite"/>
    </source>
</evidence>
<protein>
    <submittedName>
        <fullName evidence="2">Uncharacterized protein</fullName>
    </submittedName>
</protein>
<organism evidence="2 3">
    <name type="scientific">Sutcliffiella horikoshii</name>
    <dbReference type="NCBI Taxonomy" id="79883"/>
    <lineage>
        <taxon>Bacteria</taxon>
        <taxon>Bacillati</taxon>
        <taxon>Bacillota</taxon>
        <taxon>Bacilli</taxon>
        <taxon>Bacillales</taxon>
        <taxon>Bacillaceae</taxon>
        <taxon>Sutcliffiella</taxon>
    </lineage>
</organism>
<reference evidence="2 3" key="1">
    <citation type="submission" date="2019-08" db="EMBL/GenBank/DDBJ databases">
        <title>Bacillus genomes from the desert of Cuatro Cienegas, Coahuila.</title>
        <authorList>
            <person name="Olmedo-Alvarez G."/>
        </authorList>
    </citation>
    <scope>NUCLEOTIDE SEQUENCE [LARGE SCALE GENOMIC DNA]</scope>
    <source>
        <strain evidence="2 3">CH28_1T</strain>
    </source>
</reference>
<dbReference type="Proteomes" id="UP000322524">
    <property type="component" value="Unassembled WGS sequence"/>
</dbReference>
<evidence type="ECO:0000313" key="2">
    <source>
        <dbReference type="EMBL" id="TYS68067.1"/>
    </source>
</evidence>
<accession>A0A5D4SX85</accession>
<dbReference type="EMBL" id="VTEV01000004">
    <property type="protein sequence ID" value="TYS68067.1"/>
    <property type="molecule type" value="Genomic_DNA"/>
</dbReference>